<comment type="caution">
    <text evidence="3">The sequence shown here is derived from an EMBL/GenBank/DDBJ whole genome shotgun (WGS) entry which is preliminary data.</text>
</comment>
<accession>A0A8T0QIX8</accession>
<feature type="transmembrane region" description="Helical" evidence="2">
    <location>
        <begin position="118"/>
        <end position="136"/>
    </location>
</feature>
<evidence type="ECO:0000313" key="3">
    <source>
        <dbReference type="EMBL" id="KAG2570094.1"/>
    </source>
</evidence>
<evidence type="ECO:0000256" key="1">
    <source>
        <dbReference type="SAM" id="MobiDB-lite"/>
    </source>
</evidence>
<sequence length="147" mass="16246">MLLVKRRKTARTPLAAMEAARLSQPVAGAASLIRRSRPSPDHPNPSAAPSRGARFVGAPQAAGIVLPPRPPPPLLRPFTRPLPGRPPGLNSLRKMICDALLTDWVHLAVLAQRWAPEIWLFLVSDVWCFVFFMYITPPMLTERLSLS</sequence>
<organism evidence="3 4">
    <name type="scientific">Panicum virgatum</name>
    <name type="common">Blackwell switchgrass</name>
    <dbReference type="NCBI Taxonomy" id="38727"/>
    <lineage>
        <taxon>Eukaryota</taxon>
        <taxon>Viridiplantae</taxon>
        <taxon>Streptophyta</taxon>
        <taxon>Embryophyta</taxon>
        <taxon>Tracheophyta</taxon>
        <taxon>Spermatophyta</taxon>
        <taxon>Magnoliopsida</taxon>
        <taxon>Liliopsida</taxon>
        <taxon>Poales</taxon>
        <taxon>Poaceae</taxon>
        <taxon>PACMAD clade</taxon>
        <taxon>Panicoideae</taxon>
        <taxon>Panicodae</taxon>
        <taxon>Paniceae</taxon>
        <taxon>Panicinae</taxon>
        <taxon>Panicum</taxon>
        <taxon>Panicum sect. Hiantes</taxon>
    </lineage>
</organism>
<keyword evidence="2" id="KW-0812">Transmembrane</keyword>
<feature type="region of interest" description="Disordered" evidence="1">
    <location>
        <begin position="34"/>
        <end position="53"/>
    </location>
</feature>
<protein>
    <submittedName>
        <fullName evidence="3">Uncharacterized protein</fullName>
    </submittedName>
</protein>
<keyword evidence="2" id="KW-1133">Transmembrane helix</keyword>
<dbReference type="AlphaFoldDB" id="A0A8T0QIX8"/>
<keyword evidence="4" id="KW-1185">Reference proteome</keyword>
<reference evidence="3" key="1">
    <citation type="submission" date="2020-05" db="EMBL/GenBank/DDBJ databases">
        <title>WGS assembly of Panicum virgatum.</title>
        <authorList>
            <person name="Lovell J.T."/>
            <person name="Jenkins J."/>
            <person name="Shu S."/>
            <person name="Juenger T.E."/>
            <person name="Schmutz J."/>
        </authorList>
    </citation>
    <scope>NUCLEOTIDE SEQUENCE</scope>
    <source>
        <strain evidence="3">AP13</strain>
    </source>
</reference>
<evidence type="ECO:0000313" key="4">
    <source>
        <dbReference type="Proteomes" id="UP000823388"/>
    </source>
</evidence>
<evidence type="ECO:0000256" key="2">
    <source>
        <dbReference type="SAM" id="Phobius"/>
    </source>
</evidence>
<dbReference type="EMBL" id="CM029049">
    <property type="protein sequence ID" value="KAG2570094.1"/>
    <property type="molecule type" value="Genomic_DNA"/>
</dbReference>
<proteinExistence type="predicted"/>
<keyword evidence="2" id="KW-0472">Membrane</keyword>
<gene>
    <name evidence="3" type="ORF">PVAP13_7KG000609</name>
</gene>
<name>A0A8T0QIX8_PANVG</name>
<dbReference type="Proteomes" id="UP000823388">
    <property type="component" value="Chromosome 7K"/>
</dbReference>